<sequence>MSAPTMRALWRAALAAAAVALGGCDPHGDEVVITHQQRDAAYAPSIFTASGVIGVELHGAPLAGMRPEETLPLLAAPQRFPTGMRFRALPPGGFDPRNPAHDSRHRLVLVFNAAPPADPQAICRTARPLGGPPAGARGFAVDMAVCRDMEPIVFARMRAVARERADRDFAARALRRLLTQML</sequence>
<protein>
    <recommendedName>
        <fullName evidence="4">Lipoprotein</fullName>
    </recommendedName>
</protein>
<dbReference type="Proteomes" id="UP000184066">
    <property type="component" value="Unassembled WGS sequence"/>
</dbReference>
<keyword evidence="3" id="KW-1185">Reference proteome</keyword>
<reference evidence="2 3" key="1">
    <citation type="submission" date="2016-12" db="EMBL/GenBank/DDBJ databases">
        <authorList>
            <person name="Song W.-J."/>
            <person name="Kurnit D.M."/>
        </authorList>
    </citation>
    <scope>NUCLEOTIDE SEQUENCE [LARGE SCALE GENOMIC DNA]</scope>
    <source>
        <strain evidence="2 3">CGMCC 1.10808</strain>
    </source>
</reference>
<dbReference type="OrthoDB" id="9825888at2"/>
<gene>
    <name evidence="2" type="ORF">SAMN05216200_101254</name>
</gene>
<dbReference type="STRING" id="1189325.SAMN04488119_102264"/>
<name>A0A1M7RWU1_9RHOB</name>
<dbReference type="PROSITE" id="PS51257">
    <property type="entry name" value="PROKAR_LIPOPROTEIN"/>
    <property type="match status" value="1"/>
</dbReference>
<dbReference type="RefSeq" id="WP_125458968.1">
    <property type="nucleotide sequence ID" value="NZ_FOHL01000002.1"/>
</dbReference>
<evidence type="ECO:0000313" key="2">
    <source>
        <dbReference type="EMBL" id="SHN50745.1"/>
    </source>
</evidence>
<evidence type="ECO:0000256" key="1">
    <source>
        <dbReference type="SAM" id="SignalP"/>
    </source>
</evidence>
<accession>A0A1M7RWU1</accession>
<dbReference type="EMBL" id="FRDL01000001">
    <property type="protein sequence ID" value="SHN50745.1"/>
    <property type="molecule type" value="Genomic_DNA"/>
</dbReference>
<dbReference type="AlphaFoldDB" id="A0A1M7RWU1"/>
<proteinExistence type="predicted"/>
<evidence type="ECO:0008006" key="4">
    <source>
        <dbReference type="Google" id="ProtNLM"/>
    </source>
</evidence>
<organism evidence="2 3">
    <name type="scientific">Oceanicella actignis</name>
    <dbReference type="NCBI Taxonomy" id="1189325"/>
    <lineage>
        <taxon>Bacteria</taxon>
        <taxon>Pseudomonadati</taxon>
        <taxon>Pseudomonadota</taxon>
        <taxon>Alphaproteobacteria</taxon>
        <taxon>Rhodobacterales</taxon>
        <taxon>Paracoccaceae</taxon>
        <taxon>Oceanicella</taxon>
    </lineage>
</organism>
<feature type="signal peptide" evidence="1">
    <location>
        <begin position="1"/>
        <end position="17"/>
    </location>
</feature>
<feature type="chain" id="PRO_5009929018" description="Lipoprotein" evidence="1">
    <location>
        <begin position="18"/>
        <end position="182"/>
    </location>
</feature>
<evidence type="ECO:0000313" key="3">
    <source>
        <dbReference type="Proteomes" id="UP000184066"/>
    </source>
</evidence>
<keyword evidence="1" id="KW-0732">Signal</keyword>